<proteinExistence type="predicted"/>
<name>A0A3M6HNL9_PSEAJ</name>
<organism evidence="1 2">
    <name type="scientific">Pseudomonas amygdali pv. tabaci</name>
    <name type="common">Pseudomonas syringae pv. tabaci</name>
    <dbReference type="NCBI Taxonomy" id="322"/>
    <lineage>
        <taxon>Bacteria</taxon>
        <taxon>Pseudomonadati</taxon>
        <taxon>Pseudomonadota</taxon>
        <taxon>Gammaproteobacteria</taxon>
        <taxon>Pseudomonadales</taxon>
        <taxon>Pseudomonadaceae</taxon>
        <taxon>Pseudomonas</taxon>
        <taxon>Pseudomonas amygdali</taxon>
    </lineage>
</organism>
<dbReference type="AntiFam" id="ANF00178">
    <property type="entry name" value="Shadow ORF (opposite dhbF)"/>
</dbReference>
<reference evidence="1 2" key="1">
    <citation type="submission" date="2018-08" db="EMBL/GenBank/DDBJ databases">
        <title>Recombination of ecologically and evolutionarily significant loci maintains genetic cohesion in the Pseudomonas syringae species complex.</title>
        <authorList>
            <person name="Dillon M."/>
            <person name="Thakur S."/>
            <person name="Almeida R.N.D."/>
            <person name="Weir B.S."/>
            <person name="Guttman D.S."/>
        </authorList>
    </citation>
    <scope>NUCLEOTIDE SEQUENCE [LARGE SCALE GENOMIC DNA]</scope>
    <source>
        <strain evidence="1 2">ICMP 4525</strain>
    </source>
</reference>
<evidence type="ECO:0000313" key="2">
    <source>
        <dbReference type="Proteomes" id="UP000271531"/>
    </source>
</evidence>
<evidence type="ECO:0000313" key="1">
    <source>
        <dbReference type="EMBL" id="RMW06412.1"/>
    </source>
</evidence>
<dbReference type="Proteomes" id="UP000271531">
    <property type="component" value="Unassembled WGS sequence"/>
</dbReference>
<sequence>MTGQAGLNIARLDTQPVDFHLIVIAAEELEVAIRPLTHQIATAVQPVARNKGAVDKAFGVSLRQVQVTTGYSDTTDMQLTDNTQGHRLVIGIEYIQSRVADRATDRQSTFRHGLVGFQCPDTAIHRGFGRTINVVQACLRQLLA</sequence>
<accession>A0A3M6HNL9</accession>
<dbReference type="AlphaFoldDB" id="A0A3M6HNL9"/>
<protein>
    <submittedName>
        <fullName evidence="1">Uncharacterized protein</fullName>
    </submittedName>
</protein>
<gene>
    <name evidence="1" type="ORF">ALP03_200225</name>
</gene>
<dbReference type="EMBL" id="RBVA01000273">
    <property type="protein sequence ID" value="RMW06412.1"/>
    <property type="molecule type" value="Genomic_DNA"/>
</dbReference>
<comment type="caution">
    <text evidence="1">The sequence shown here is derived from an EMBL/GenBank/DDBJ whole genome shotgun (WGS) entry which is preliminary data.</text>
</comment>